<evidence type="ECO:0000256" key="2">
    <source>
        <dbReference type="ARBA" id="ARBA00009189"/>
    </source>
</evidence>
<comment type="cofactor">
    <cofactor evidence="13">
        <name>Mg(2+)</name>
        <dbReference type="ChEBI" id="CHEBI:18420"/>
    </cofactor>
    <cofactor evidence="13">
        <name>Mn(2+)</name>
        <dbReference type="ChEBI" id="CHEBI:29035"/>
    </cofactor>
    <text evidence="13">Mg(2+) or Mn(2+) required for ssDNA cleavage activity.</text>
</comment>
<accession>A0ABP9UNC8</accession>
<evidence type="ECO:0000256" key="10">
    <source>
        <dbReference type="ARBA" id="ARBA00023014"/>
    </source>
</evidence>
<keyword evidence="10 13" id="KW-0411">Iron-sulfur</keyword>
<evidence type="ECO:0000313" key="16">
    <source>
        <dbReference type="Proteomes" id="UP001476282"/>
    </source>
</evidence>
<reference evidence="15 16" key="1">
    <citation type="submission" date="2024-02" db="EMBL/GenBank/DDBJ databases">
        <title>Haloferula sargassicola NBRC 104335.</title>
        <authorList>
            <person name="Ichikawa N."/>
            <person name="Katano-Makiyama Y."/>
            <person name="Hidaka K."/>
        </authorList>
    </citation>
    <scope>NUCLEOTIDE SEQUENCE [LARGE SCALE GENOMIC DNA]</scope>
    <source>
        <strain evidence="15 16">NBRC 104335</strain>
    </source>
</reference>
<dbReference type="RefSeq" id="WP_434783414.1">
    <property type="nucleotide sequence ID" value="NZ_BAABRI010000001.1"/>
</dbReference>
<sequence length="213" mass="24064">MISDDDLLPLSALQHFLYCPRQCALIHLEQAWAENRYTAEGNRMHARAHEGPDESRPGIRITRGMPVVSRELGLSGQCDVVEFHTDGRVLPVEYKRGKPKAHRADEVQVAAQAMALEEMLGVEIPRALLFYGKTHRRVEVALDAELRGLCRELAAALHAMMRERETPPADYEARKCDACSLIEICQPRALRFKRGVAAWFDAQLNSTRRPPEP</sequence>
<dbReference type="InterPro" id="IPR011604">
    <property type="entry name" value="PDDEXK-like_dom_sf"/>
</dbReference>
<evidence type="ECO:0000256" key="11">
    <source>
        <dbReference type="ARBA" id="ARBA00023118"/>
    </source>
</evidence>
<evidence type="ECO:0000256" key="4">
    <source>
        <dbReference type="ARBA" id="ARBA00020049"/>
    </source>
</evidence>
<evidence type="ECO:0000313" key="15">
    <source>
        <dbReference type="EMBL" id="GAA5480799.1"/>
    </source>
</evidence>
<evidence type="ECO:0000256" key="7">
    <source>
        <dbReference type="ARBA" id="ARBA00022801"/>
    </source>
</evidence>
<dbReference type="InterPro" id="IPR022765">
    <property type="entry name" value="Dna2/Cas4_DUF83"/>
</dbReference>
<keyword evidence="9 13" id="KW-0408">Iron</keyword>
<dbReference type="Proteomes" id="UP001476282">
    <property type="component" value="Unassembled WGS sequence"/>
</dbReference>
<dbReference type="NCBIfam" id="TIGR00372">
    <property type="entry name" value="cas4"/>
    <property type="match status" value="1"/>
</dbReference>
<evidence type="ECO:0000256" key="5">
    <source>
        <dbReference type="ARBA" id="ARBA00022722"/>
    </source>
</evidence>
<dbReference type="EMBL" id="BAABRI010000001">
    <property type="protein sequence ID" value="GAA5480799.1"/>
    <property type="molecule type" value="Genomic_DNA"/>
</dbReference>
<protein>
    <recommendedName>
        <fullName evidence="4 13">CRISPR-associated exonuclease Cas4</fullName>
        <ecNumber evidence="3 13">3.1.12.1</ecNumber>
    </recommendedName>
</protein>
<dbReference type="Pfam" id="PF01930">
    <property type="entry name" value="Cas_Cas4"/>
    <property type="match status" value="1"/>
</dbReference>
<comment type="caution">
    <text evidence="15">The sequence shown here is derived from an EMBL/GenBank/DDBJ whole genome shotgun (WGS) entry which is preliminary data.</text>
</comment>
<dbReference type="PANTHER" id="PTHR36531:SF6">
    <property type="entry name" value="DNA REPLICATION ATP-DEPENDENT HELICASE_NUCLEASE DNA2"/>
    <property type="match status" value="1"/>
</dbReference>
<keyword evidence="5 13" id="KW-0540">Nuclease</keyword>
<dbReference type="Gene3D" id="3.90.320.10">
    <property type="match status" value="1"/>
</dbReference>
<gene>
    <name evidence="15" type="ORF">Hsar01_00003</name>
</gene>
<comment type="cofactor">
    <cofactor evidence="13">
        <name>iron-sulfur cluster</name>
        <dbReference type="ChEBI" id="CHEBI:30408"/>
    </cofactor>
</comment>
<organism evidence="15 16">
    <name type="scientific">Haloferula sargassicola</name>
    <dbReference type="NCBI Taxonomy" id="490096"/>
    <lineage>
        <taxon>Bacteria</taxon>
        <taxon>Pseudomonadati</taxon>
        <taxon>Verrucomicrobiota</taxon>
        <taxon>Verrucomicrobiia</taxon>
        <taxon>Verrucomicrobiales</taxon>
        <taxon>Verrucomicrobiaceae</taxon>
        <taxon>Haloferula</taxon>
    </lineage>
</organism>
<evidence type="ECO:0000259" key="14">
    <source>
        <dbReference type="Pfam" id="PF01930"/>
    </source>
</evidence>
<evidence type="ECO:0000256" key="12">
    <source>
        <dbReference type="ARBA" id="ARBA00023211"/>
    </source>
</evidence>
<evidence type="ECO:0000256" key="8">
    <source>
        <dbReference type="ARBA" id="ARBA00022839"/>
    </source>
</evidence>
<keyword evidence="11 13" id="KW-0051">Antiviral defense</keyword>
<comment type="cofactor">
    <cofactor evidence="1">
        <name>[4Fe-4S] cluster</name>
        <dbReference type="ChEBI" id="CHEBI:49883"/>
    </cofactor>
</comment>
<dbReference type="InterPro" id="IPR051827">
    <property type="entry name" value="Cas4_exonuclease"/>
</dbReference>
<evidence type="ECO:0000256" key="1">
    <source>
        <dbReference type="ARBA" id="ARBA00001966"/>
    </source>
</evidence>
<keyword evidence="6 13" id="KW-0479">Metal-binding</keyword>
<evidence type="ECO:0000256" key="9">
    <source>
        <dbReference type="ARBA" id="ARBA00023004"/>
    </source>
</evidence>
<dbReference type="InterPro" id="IPR013343">
    <property type="entry name" value="CRISPR-assoc_prot_Cas4"/>
</dbReference>
<keyword evidence="16" id="KW-1185">Reference proteome</keyword>
<proteinExistence type="inferred from homology"/>
<name>A0ABP9UNC8_9BACT</name>
<keyword evidence="7 13" id="KW-0378">Hydrolase</keyword>
<evidence type="ECO:0000256" key="3">
    <source>
        <dbReference type="ARBA" id="ARBA00012768"/>
    </source>
</evidence>
<dbReference type="EC" id="3.1.12.1" evidence="3 13"/>
<evidence type="ECO:0000256" key="6">
    <source>
        <dbReference type="ARBA" id="ARBA00022723"/>
    </source>
</evidence>
<feature type="domain" description="DUF83" evidence="14">
    <location>
        <begin position="11"/>
        <end position="186"/>
    </location>
</feature>
<comment type="function">
    <text evidence="13">CRISPR (clustered regularly interspaced short palindromic repeat) is an adaptive immune system that provides protection against mobile genetic elements (viruses, transposable elements and conjugative plasmids). CRISPR clusters contain sequences complementary to antecedent mobile elements and target invading nucleic acids. CRISPR clusters are transcribed and processed into CRISPR RNA (crRNA).</text>
</comment>
<keyword evidence="12 13" id="KW-0464">Manganese</keyword>
<keyword evidence="8 13" id="KW-0269">Exonuclease</keyword>
<evidence type="ECO:0000256" key="13">
    <source>
        <dbReference type="RuleBase" id="RU365022"/>
    </source>
</evidence>
<dbReference type="PANTHER" id="PTHR36531">
    <property type="entry name" value="CRISPR-ASSOCIATED EXONUCLEASE CAS4"/>
    <property type="match status" value="1"/>
</dbReference>
<comment type="similarity">
    <text evidence="2 13">Belongs to the CRISPR-associated exonuclease Cas4 family.</text>
</comment>